<dbReference type="RefSeq" id="WP_345456893.1">
    <property type="nucleotide sequence ID" value="NZ_BAABRV010000010.1"/>
</dbReference>
<evidence type="ECO:0000256" key="1">
    <source>
        <dbReference type="SAM" id="MobiDB-lite"/>
    </source>
</evidence>
<feature type="region of interest" description="Disordered" evidence="1">
    <location>
        <begin position="1"/>
        <end position="35"/>
    </location>
</feature>
<comment type="caution">
    <text evidence="2">The sequence shown here is derived from an EMBL/GenBank/DDBJ whole genome shotgun (WGS) entry which is preliminary data.</text>
</comment>
<dbReference type="EMBL" id="BAABRV010000010">
    <property type="protein sequence ID" value="GAA5534781.1"/>
    <property type="molecule type" value="Genomic_DNA"/>
</dbReference>
<proteinExistence type="predicted"/>
<name>A0ABP9XHD6_9DEIO</name>
<feature type="compositionally biased region" description="Basic and acidic residues" evidence="1">
    <location>
        <begin position="22"/>
        <end position="35"/>
    </location>
</feature>
<accession>A0ABP9XHD6</accession>
<reference evidence="2 3" key="1">
    <citation type="submission" date="2024-02" db="EMBL/GenBank/DDBJ databases">
        <title>Deinococcus aluminii NBRC 112889.</title>
        <authorList>
            <person name="Ichikawa N."/>
            <person name="Katano-Makiyama Y."/>
            <person name="Hidaka K."/>
        </authorList>
    </citation>
    <scope>NUCLEOTIDE SEQUENCE [LARGE SCALE GENOMIC DNA]</scope>
    <source>
        <strain evidence="2 3">NBRC 112889</strain>
    </source>
</reference>
<sequence>MVRTSRPSDSSRKQSEALLGNGERRGSTEDLYRPVRDLSGFPEGATLEELASAAFPEEAEPLACLAVAANLRAWLPRRTRADQYTPDELGQLHKAARKRVVNVLLPLERAARRG</sequence>
<organism evidence="2 3">
    <name type="scientific">Deinococcus aluminii</name>
    <dbReference type="NCBI Taxonomy" id="1656885"/>
    <lineage>
        <taxon>Bacteria</taxon>
        <taxon>Thermotogati</taxon>
        <taxon>Deinococcota</taxon>
        <taxon>Deinococci</taxon>
        <taxon>Deinococcales</taxon>
        <taxon>Deinococcaceae</taxon>
        <taxon>Deinococcus</taxon>
    </lineage>
</organism>
<evidence type="ECO:0000313" key="3">
    <source>
        <dbReference type="Proteomes" id="UP001404956"/>
    </source>
</evidence>
<keyword evidence="3" id="KW-1185">Reference proteome</keyword>
<protein>
    <submittedName>
        <fullName evidence="2">Uncharacterized protein</fullName>
    </submittedName>
</protein>
<gene>
    <name evidence="2" type="ORF">Dalu01_03195</name>
</gene>
<evidence type="ECO:0000313" key="2">
    <source>
        <dbReference type="EMBL" id="GAA5534781.1"/>
    </source>
</evidence>
<dbReference type="Proteomes" id="UP001404956">
    <property type="component" value="Unassembled WGS sequence"/>
</dbReference>